<dbReference type="PANTHER" id="PTHR47331:SF5">
    <property type="entry name" value="RIBONUCLEASE H"/>
    <property type="match status" value="1"/>
</dbReference>
<dbReference type="OrthoDB" id="5967017at2759"/>
<dbReference type="Pfam" id="PF05585">
    <property type="entry name" value="DUF1758"/>
    <property type="match status" value="1"/>
</dbReference>
<name>A0A1X7UAT1_AMPQE</name>
<organism evidence="3">
    <name type="scientific">Amphimedon queenslandica</name>
    <name type="common">Sponge</name>
    <dbReference type="NCBI Taxonomy" id="400682"/>
    <lineage>
        <taxon>Eukaryota</taxon>
        <taxon>Metazoa</taxon>
        <taxon>Porifera</taxon>
        <taxon>Demospongiae</taxon>
        <taxon>Heteroscleromorpha</taxon>
        <taxon>Haplosclerida</taxon>
        <taxon>Niphatidae</taxon>
        <taxon>Amphimedon</taxon>
    </lineage>
</organism>
<dbReference type="InterPro" id="IPR008737">
    <property type="entry name" value="DUF1758"/>
</dbReference>
<proteinExistence type="predicted"/>
<dbReference type="InParanoid" id="A0A1X7UAT1"/>
<protein>
    <recommendedName>
        <fullName evidence="2">DUF1758 domain-containing protein</fullName>
    </recommendedName>
</protein>
<evidence type="ECO:0000256" key="1">
    <source>
        <dbReference type="SAM" id="MobiDB-lite"/>
    </source>
</evidence>
<dbReference type="AlphaFoldDB" id="A0A1X7UAT1"/>
<reference evidence="3" key="1">
    <citation type="submission" date="2017-05" db="UniProtKB">
        <authorList>
            <consortium name="EnsemblMetazoa"/>
        </authorList>
    </citation>
    <scope>IDENTIFICATION</scope>
</reference>
<feature type="domain" description="DUF1758" evidence="2">
    <location>
        <begin position="69"/>
        <end position="220"/>
    </location>
</feature>
<dbReference type="EnsemblMetazoa" id="Aqu2.1.25063_001">
    <property type="protein sequence ID" value="Aqu2.1.25063_001"/>
    <property type="gene ID" value="Aqu2.1.25063"/>
</dbReference>
<sequence>MLAYAIKLLTMLSHPVKVVDPQSSQEPRTKGKGSSLDFTASPFGPASTTMYMQHNRMVLLQMARALAINPEGPAKTTEVHVIVDSGSQKSFITDKVKRLLRLKSLNRGPLSNMTFGSSKEKREVCEAVRVKLRNQDGEDQEMQLLTVSLICEQIHKPSTQFCIDRYDHLRAIKLVELEEEIKADILIGSDHYWEFLTGKIIRGKEVPVAVHSTLGWILSGPVMEEDANTSTSLVTHVYGAQLTPAEVSKNLDTQLRAFWDLESFGIKAKKTSVAVQFERTVRFLNGKYEVNLPWKDPDVTLSNNYDLCLRWLRALLRKLRKEPDIMRKYDAVMEEQLENCIIEELQDPSMADGQHIHYLPHHAVVWCDRDTTKLRVVYDALARLDGMSLNDCLHVRPKFKQECIAVLMG</sequence>
<evidence type="ECO:0000313" key="3">
    <source>
        <dbReference type="EnsemblMetazoa" id="Aqu2.1.25063_001"/>
    </source>
</evidence>
<evidence type="ECO:0000259" key="2">
    <source>
        <dbReference type="Pfam" id="PF05585"/>
    </source>
</evidence>
<feature type="region of interest" description="Disordered" evidence="1">
    <location>
        <begin position="19"/>
        <end position="39"/>
    </location>
</feature>
<accession>A0A1X7UAT1</accession>
<dbReference type="PANTHER" id="PTHR47331">
    <property type="entry name" value="PHD-TYPE DOMAIN-CONTAINING PROTEIN"/>
    <property type="match status" value="1"/>
</dbReference>